<comment type="caution">
    <text evidence="2">The sequence shown here is derived from an EMBL/GenBank/DDBJ whole genome shotgun (WGS) entry which is preliminary data.</text>
</comment>
<dbReference type="InterPro" id="IPR000120">
    <property type="entry name" value="Amidase"/>
</dbReference>
<name>A0ABW0TR34_9BACL</name>
<evidence type="ECO:0000259" key="1">
    <source>
        <dbReference type="Pfam" id="PF01425"/>
    </source>
</evidence>
<dbReference type="Proteomes" id="UP001596109">
    <property type="component" value="Unassembled WGS sequence"/>
</dbReference>
<proteinExistence type="predicted"/>
<accession>A0ABW0TR34</accession>
<feature type="domain" description="Amidase" evidence="1">
    <location>
        <begin position="22"/>
        <end position="429"/>
    </location>
</feature>
<dbReference type="InterPro" id="IPR023631">
    <property type="entry name" value="Amidase_dom"/>
</dbReference>
<evidence type="ECO:0000313" key="2">
    <source>
        <dbReference type="EMBL" id="MFC5591276.1"/>
    </source>
</evidence>
<evidence type="ECO:0000313" key="3">
    <source>
        <dbReference type="Proteomes" id="UP001596109"/>
    </source>
</evidence>
<dbReference type="EMBL" id="JBHSNO010000015">
    <property type="protein sequence ID" value="MFC5591276.1"/>
    <property type="molecule type" value="Genomic_DNA"/>
</dbReference>
<dbReference type="RefSeq" id="WP_381438853.1">
    <property type="nucleotide sequence ID" value="NZ_JBHSNO010000015.1"/>
</dbReference>
<dbReference type="Pfam" id="PF01425">
    <property type="entry name" value="Amidase"/>
    <property type="match status" value="1"/>
</dbReference>
<dbReference type="PANTHER" id="PTHR11895">
    <property type="entry name" value="TRANSAMIDASE"/>
    <property type="match status" value="1"/>
</dbReference>
<keyword evidence="3" id="KW-1185">Reference proteome</keyword>
<gene>
    <name evidence="2" type="ORF">ACFPRA_20545</name>
</gene>
<reference evidence="3" key="1">
    <citation type="journal article" date="2019" name="Int. J. Syst. Evol. Microbiol.">
        <title>The Global Catalogue of Microorganisms (GCM) 10K type strain sequencing project: providing services to taxonomists for standard genome sequencing and annotation.</title>
        <authorList>
            <consortium name="The Broad Institute Genomics Platform"/>
            <consortium name="The Broad Institute Genome Sequencing Center for Infectious Disease"/>
            <person name="Wu L."/>
            <person name="Ma J."/>
        </authorList>
    </citation>
    <scope>NUCLEOTIDE SEQUENCE [LARGE SCALE GENOMIC DNA]</scope>
    <source>
        <strain evidence="3">CGMCC 4.1434</strain>
    </source>
</reference>
<dbReference type="PANTHER" id="PTHR11895:SF67">
    <property type="entry name" value="AMIDASE DOMAIN-CONTAINING PROTEIN"/>
    <property type="match status" value="1"/>
</dbReference>
<dbReference type="InterPro" id="IPR020556">
    <property type="entry name" value="Amidase_CS"/>
</dbReference>
<dbReference type="SUPFAM" id="SSF75304">
    <property type="entry name" value="Amidase signature (AS) enzymes"/>
    <property type="match status" value="1"/>
</dbReference>
<dbReference type="Gene3D" id="3.90.1300.10">
    <property type="entry name" value="Amidase signature (AS) domain"/>
    <property type="match status" value="1"/>
</dbReference>
<dbReference type="InterPro" id="IPR036928">
    <property type="entry name" value="AS_sf"/>
</dbReference>
<protein>
    <submittedName>
        <fullName evidence="2">Amidase</fullName>
    </submittedName>
</protein>
<sequence length="459" mass="50478">MRELTIRELIKGYEAKLFSPVEVTKYYLDRIHEFEELNAYITVNDRQALQQAEISEKKFLFGEDTGILEGIPLSYKDNLFTKGLRTTSGSKIDEAFVPELNAGIVDVLQREGAVNVGKTNLHEFAFGITTNNPFYGPAKNPWNSEYTPGGSSGGSGTAVAASLCAASIGTDTGGSIRIPAAACGVIGLKATRDLIPATGVKNISWTLDHVGPIVKTMDDLAIMMDAATGDDYSLFLEEDIRGLRIGVPTNYLNEKMDEETAALYQQSLEQFTSMGAVLVEVDIPFTDEDRDIITIIAMTEAGFVHNAYIDKPESQFGRDVGAVLKASRDISALRYLQALNRKEELIHEFENLFLHVDVLASPVTPTTSKRIGKEMVHLGEVPEDVFSAMTRYPAMFNLTEQPALSIPIGFGANDLPVGLQLVTSSYAEPVLIRAGYAYEKNFLQEFYKKRAEMEKVLQG</sequence>
<dbReference type="PROSITE" id="PS00571">
    <property type="entry name" value="AMIDASES"/>
    <property type="match status" value="1"/>
</dbReference>
<organism evidence="2 3">
    <name type="scientific">Sporosarcina soli</name>
    <dbReference type="NCBI Taxonomy" id="334736"/>
    <lineage>
        <taxon>Bacteria</taxon>
        <taxon>Bacillati</taxon>
        <taxon>Bacillota</taxon>
        <taxon>Bacilli</taxon>
        <taxon>Bacillales</taxon>
        <taxon>Caryophanaceae</taxon>
        <taxon>Sporosarcina</taxon>
    </lineage>
</organism>